<dbReference type="GO" id="GO:0016020">
    <property type="term" value="C:membrane"/>
    <property type="evidence" value="ECO:0007669"/>
    <property type="project" value="InterPro"/>
</dbReference>
<evidence type="ECO:0000256" key="1">
    <source>
        <dbReference type="ARBA" id="ARBA00004323"/>
    </source>
</evidence>
<name>A0A517P7M3_9PLAN</name>
<keyword evidence="6" id="KW-0333">Golgi apparatus</keyword>
<dbReference type="SUPFAM" id="SSF52540">
    <property type="entry name" value="P-loop containing nucleoside triphosphate hydrolases"/>
    <property type="match status" value="1"/>
</dbReference>
<evidence type="ECO:0000256" key="8">
    <source>
        <dbReference type="ARBA" id="ARBA00023180"/>
    </source>
</evidence>
<keyword evidence="2 9" id="KW-0808">Transferase</keyword>
<dbReference type="EMBL" id="CP036265">
    <property type="protein sequence ID" value="QDT15370.1"/>
    <property type="molecule type" value="Genomic_DNA"/>
</dbReference>
<sequence length="242" mass="26949">MLRWGPRPKPILFDHLPKCAGTSLIEFLKPRYPERESYLFDGRAPHESAERFLALPAEKRHAFRLIAGHGANRVLDAARSDLVLATLFRDPVERIVSHYFFARRREGHYLYARITGADGGGGVALEDYVDAVDSGELRNYYVAHFTGLTREQIDADPDAALRQALDVVLSRYGVIGFQDELPAAAARLRAATGLRGDFSKGSVNRTSTGDRDPVSEEARRRIAEANALDQRLYDQVRAAVLG</sequence>
<evidence type="ECO:0000256" key="7">
    <source>
        <dbReference type="ARBA" id="ARBA00023136"/>
    </source>
</evidence>
<protein>
    <submittedName>
        <fullName evidence="9">Sulfotransferase family protein</fullName>
    </submittedName>
</protein>
<dbReference type="Proteomes" id="UP000318741">
    <property type="component" value="Chromosome"/>
</dbReference>
<comment type="subcellular location">
    <subcellularLocation>
        <location evidence="1">Golgi apparatus membrane</location>
        <topology evidence="1">Single-pass type II membrane protein</topology>
    </subcellularLocation>
</comment>
<dbReference type="PANTHER" id="PTHR12129:SF15">
    <property type="entry name" value="URONYL 2-SULFOTRANSFERASE"/>
    <property type="match status" value="1"/>
</dbReference>
<keyword evidence="10" id="KW-1185">Reference proteome</keyword>
<keyword evidence="3" id="KW-0812">Transmembrane</keyword>
<dbReference type="Gene3D" id="3.40.50.300">
    <property type="entry name" value="P-loop containing nucleotide triphosphate hydrolases"/>
    <property type="match status" value="1"/>
</dbReference>
<organism evidence="9 10">
    <name type="scientific">Alienimonas californiensis</name>
    <dbReference type="NCBI Taxonomy" id="2527989"/>
    <lineage>
        <taxon>Bacteria</taxon>
        <taxon>Pseudomonadati</taxon>
        <taxon>Planctomycetota</taxon>
        <taxon>Planctomycetia</taxon>
        <taxon>Planctomycetales</taxon>
        <taxon>Planctomycetaceae</taxon>
        <taxon>Alienimonas</taxon>
    </lineage>
</organism>
<evidence type="ECO:0000256" key="2">
    <source>
        <dbReference type="ARBA" id="ARBA00022679"/>
    </source>
</evidence>
<dbReference type="InterPro" id="IPR007734">
    <property type="entry name" value="Heparan_SO4_2-O-STrfase"/>
</dbReference>
<gene>
    <name evidence="9" type="ORF">CA12_14550</name>
</gene>
<dbReference type="PANTHER" id="PTHR12129">
    <property type="entry name" value="HEPARAN SULFATE 2-O-SULFOTRANSFERASE"/>
    <property type="match status" value="1"/>
</dbReference>
<dbReference type="GO" id="GO:0008146">
    <property type="term" value="F:sulfotransferase activity"/>
    <property type="evidence" value="ECO:0007669"/>
    <property type="project" value="InterPro"/>
</dbReference>
<keyword evidence="8" id="KW-0325">Glycoprotein</keyword>
<dbReference type="KEGG" id="acaf:CA12_14550"/>
<proteinExistence type="predicted"/>
<accession>A0A517P7M3</accession>
<evidence type="ECO:0000256" key="5">
    <source>
        <dbReference type="ARBA" id="ARBA00022989"/>
    </source>
</evidence>
<evidence type="ECO:0000256" key="3">
    <source>
        <dbReference type="ARBA" id="ARBA00022692"/>
    </source>
</evidence>
<keyword evidence="4" id="KW-0735">Signal-anchor</keyword>
<dbReference type="RefSeq" id="WP_165700605.1">
    <property type="nucleotide sequence ID" value="NZ_CP036265.1"/>
</dbReference>
<reference evidence="9 10" key="1">
    <citation type="submission" date="2019-02" db="EMBL/GenBank/DDBJ databases">
        <title>Deep-cultivation of Planctomycetes and their phenomic and genomic characterization uncovers novel biology.</title>
        <authorList>
            <person name="Wiegand S."/>
            <person name="Jogler M."/>
            <person name="Boedeker C."/>
            <person name="Pinto D."/>
            <person name="Vollmers J."/>
            <person name="Rivas-Marin E."/>
            <person name="Kohn T."/>
            <person name="Peeters S.H."/>
            <person name="Heuer A."/>
            <person name="Rast P."/>
            <person name="Oberbeckmann S."/>
            <person name="Bunk B."/>
            <person name="Jeske O."/>
            <person name="Meyerdierks A."/>
            <person name="Storesund J.E."/>
            <person name="Kallscheuer N."/>
            <person name="Luecker S."/>
            <person name="Lage O.M."/>
            <person name="Pohl T."/>
            <person name="Merkel B.J."/>
            <person name="Hornburger P."/>
            <person name="Mueller R.-W."/>
            <person name="Bruemmer F."/>
            <person name="Labrenz M."/>
            <person name="Spormann A.M."/>
            <person name="Op den Camp H."/>
            <person name="Overmann J."/>
            <person name="Amann R."/>
            <person name="Jetten M.S.M."/>
            <person name="Mascher T."/>
            <person name="Medema M.H."/>
            <person name="Devos D.P."/>
            <person name="Kaster A.-K."/>
            <person name="Ovreas L."/>
            <person name="Rohde M."/>
            <person name="Galperin M.Y."/>
            <person name="Jogler C."/>
        </authorList>
    </citation>
    <scope>NUCLEOTIDE SEQUENCE [LARGE SCALE GENOMIC DNA]</scope>
    <source>
        <strain evidence="9 10">CA12</strain>
    </source>
</reference>
<keyword evidence="5" id="KW-1133">Transmembrane helix</keyword>
<dbReference type="InterPro" id="IPR027417">
    <property type="entry name" value="P-loop_NTPase"/>
</dbReference>
<evidence type="ECO:0000256" key="4">
    <source>
        <dbReference type="ARBA" id="ARBA00022968"/>
    </source>
</evidence>
<evidence type="ECO:0000256" key="6">
    <source>
        <dbReference type="ARBA" id="ARBA00023034"/>
    </source>
</evidence>
<dbReference type="AlphaFoldDB" id="A0A517P7M3"/>
<evidence type="ECO:0000313" key="10">
    <source>
        <dbReference type="Proteomes" id="UP000318741"/>
    </source>
</evidence>
<keyword evidence="7" id="KW-0472">Membrane</keyword>
<evidence type="ECO:0000313" key="9">
    <source>
        <dbReference type="EMBL" id="QDT15370.1"/>
    </source>
</evidence>